<evidence type="ECO:0000256" key="3">
    <source>
        <dbReference type="ARBA" id="ARBA00013287"/>
    </source>
</evidence>
<dbReference type="GO" id="GO:0005743">
    <property type="term" value="C:mitochondrial inner membrane"/>
    <property type="evidence" value="ECO:0007669"/>
    <property type="project" value="TreeGrafter"/>
</dbReference>
<comment type="subcellular location">
    <subcellularLocation>
        <location evidence="1 6">Mitochondrion</location>
    </subcellularLocation>
</comment>
<protein>
    <recommendedName>
        <fullName evidence="3 6">Altered inheritance of mitochondria protein 24, mitochondrial</fullName>
    </recommendedName>
</protein>
<evidence type="ECO:0000256" key="2">
    <source>
        <dbReference type="ARBA" id="ARBA00009322"/>
    </source>
</evidence>
<dbReference type="Proteomes" id="UP001309876">
    <property type="component" value="Unassembled WGS sequence"/>
</dbReference>
<feature type="region of interest" description="Disordered" evidence="7">
    <location>
        <begin position="325"/>
        <end position="375"/>
    </location>
</feature>
<evidence type="ECO:0000256" key="6">
    <source>
        <dbReference type="RuleBase" id="RU363045"/>
    </source>
</evidence>
<comment type="similarity">
    <text evidence="2 6">Belongs to the AIM24 family.</text>
</comment>
<dbReference type="PANTHER" id="PTHR36959:SF2">
    <property type="entry name" value="ALTERED INHERITANCE OF MITOCHONDRIA PROTEIN 24, MITOCHONDRIAL"/>
    <property type="match status" value="1"/>
</dbReference>
<evidence type="ECO:0000256" key="4">
    <source>
        <dbReference type="ARBA" id="ARBA00022946"/>
    </source>
</evidence>
<dbReference type="InterPro" id="IPR016031">
    <property type="entry name" value="Trp_RNA-bd_attenuator-like_dom"/>
</dbReference>
<dbReference type="AlphaFoldDB" id="A0AAN7SVJ8"/>
<sequence>MSKPILFQPQVQLDATFEVLGSPYSMLSVTLSPSQPLHTRRGTLTGLSGDPSNVVSTLRTLNPVRRALVGIPFLYQRTTSTTPVSVLISPKQINTTLSVLQLDGTSDWKLAQRAALLAWTGSSLSITPTISSKLSLTHWGTSNVTGRGLLALSAKGHTFALDVARGESYIAHPSNILAYTTTNCPAPQPFRFRSSEPRFQIPLQLGNWFPDSRFSRALKTSNTYKFLQGVSLRIKTWSRRTIWGDRLFLRFEGPTTILLQSRGNRVNEILTSEQINEIADAPAGEVDRKIRNVRISQEDPYHKLAQRQAQGGKAIVAATSAAEGVGAGRSLSDKSDNERMGVAGSTPSAQTTKAAEETAPQVVAAESGPGKQNAA</sequence>
<keyword evidence="9" id="KW-1185">Reference proteome</keyword>
<keyword evidence="4" id="KW-0809">Transit peptide</keyword>
<evidence type="ECO:0000256" key="5">
    <source>
        <dbReference type="ARBA" id="ARBA00023128"/>
    </source>
</evidence>
<reference evidence="8 9" key="1">
    <citation type="submission" date="2023-08" db="EMBL/GenBank/DDBJ databases">
        <title>Black Yeasts Isolated from many extreme environments.</title>
        <authorList>
            <person name="Coleine C."/>
            <person name="Stajich J.E."/>
            <person name="Selbmann L."/>
        </authorList>
    </citation>
    <scope>NUCLEOTIDE SEQUENCE [LARGE SCALE GENOMIC DNA]</scope>
    <source>
        <strain evidence="8 9">CCFEE 5910</strain>
    </source>
</reference>
<evidence type="ECO:0000313" key="9">
    <source>
        <dbReference type="Proteomes" id="UP001309876"/>
    </source>
</evidence>
<comment type="caution">
    <text evidence="8">The sequence shown here is derived from an EMBL/GenBank/DDBJ whole genome shotgun (WGS) entry which is preliminary data.</text>
</comment>
<dbReference type="Gene3D" id="3.60.160.10">
    <property type="entry name" value="Mitochondrial biogenesis AIM24"/>
    <property type="match status" value="1"/>
</dbReference>
<dbReference type="SUPFAM" id="SSF51219">
    <property type="entry name" value="TRAP-like"/>
    <property type="match status" value="1"/>
</dbReference>
<organism evidence="8 9">
    <name type="scientific">Lithohypha guttulata</name>
    <dbReference type="NCBI Taxonomy" id="1690604"/>
    <lineage>
        <taxon>Eukaryota</taxon>
        <taxon>Fungi</taxon>
        <taxon>Dikarya</taxon>
        <taxon>Ascomycota</taxon>
        <taxon>Pezizomycotina</taxon>
        <taxon>Eurotiomycetes</taxon>
        <taxon>Chaetothyriomycetidae</taxon>
        <taxon>Chaetothyriales</taxon>
        <taxon>Trichomeriaceae</taxon>
        <taxon>Lithohypha</taxon>
    </lineage>
</organism>
<dbReference type="EMBL" id="JAVRRJ010000008">
    <property type="protein sequence ID" value="KAK5082024.1"/>
    <property type="molecule type" value="Genomic_DNA"/>
</dbReference>
<proteinExistence type="inferred from homology"/>
<keyword evidence="5 6" id="KW-0496">Mitochondrion</keyword>
<evidence type="ECO:0000256" key="1">
    <source>
        <dbReference type="ARBA" id="ARBA00004173"/>
    </source>
</evidence>
<name>A0AAN7SVJ8_9EURO</name>
<accession>A0AAN7SVJ8</accession>
<dbReference type="GO" id="GO:0007007">
    <property type="term" value="P:inner mitochondrial membrane organization"/>
    <property type="evidence" value="ECO:0007669"/>
    <property type="project" value="TreeGrafter"/>
</dbReference>
<dbReference type="InterPro" id="IPR002838">
    <property type="entry name" value="AIM24"/>
</dbReference>
<evidence type="ECO:0000313" key="8">
    <source>
        <dbReference type="EMBL" id="KAK5082024.1"/>
    </source>
</evidence>
<gene>
    <name evidence="8" type="primary">AIM24</name>
    <name evidence="8" type="ORF">LTR05_007166</name>
</gene>
<dbReference type="Pfam" id="PF01987">
    <property type="entry name" value="AIM24"/>
    <property type="match status" value="1"/>
</dbReference>
<dbReference type="InterPro" id="IPR036983">
    <property type="entry name" value="AIM24_sf"/>
</dbReference>
<evidence type="ECO:0000256" key="7">
    <source>
        <dbReference type="SAM" id="MobiDB-lite"/>
    </source>
</evidence>
<dbReference type="PANTHER" id="PTHR36959">
    <property type="entry name" value="ALTERED INHERITANCE OF MITOCHONDRIA PROTEIN 24, MITOCHONDRIAL"/>
    <property type="match status" value="1"/>
</dbReference>